<keyword evidence="1" id="KW-0472">Membrane</keyword>
<name>A0A918D3B7_9BACI</name>
<feature type="transmembrane region" description="Helical" evidence="1">
    <location>
        <begin position="46"/>
        <end position="73"/>
    </location>
</feature>
<keyword evidence="1" id="KW-0812">Transmembrane</keyword>
<comment type="caution">
    <text evidence="2">The sequence shown here is derived from an EMBL/GenBank/DDBJ whole genome shotgun (WGS) entry which is preliminary data.</text>
</comment>
<feature type="transmembrane region" description="Helical" evidence="1">
    <location>
        <begin position="93"/>
        <end position="118"/>
    </location>
</feature>
<dbReference type="EMBL" id="BMOS01000026">
    <property type="protein sequence ID" value="GGN63271.1"/>
    <property type="molecule type" value="Genomic_DNA"/>
</dbReference>
<feature type="transmembrane region" description="Helical" evidence="1">
    <location>
        <begin position="6"/>
        <end position="25"/>
    </location>
</feature>
<organism evidence="2 3">
    <name type="scientific">Oceanobacillus indicireducens</name>
    <dbReference type="NCBI Taxonomy" id="1004261"/>
    <lineage>
        <taxon>Bacteria</taxon>
        <taxon>Bacillati</taxon>
        <taxon>Bacillota</taxon>
        <taxon>Bacilli</taxon>
        <taxon>Bacillales</taxon>
        <taxon>Bacillaceae</taxon>
        <taxon>Oceanobacillus</taxon>
    </lineage>
</organism>
<proteinExistence type="predicted"/>
<keyword evidence="3" id="KW-1185">Reference proteome</keyword>
<evidence type="ECO:0000313" key="2">
    <source>
        <dbReference type="EMBL" id="GGN63271.1"/>
    </source>
</evidence>
<gene>
    <name evidence="2" type="ORF">GCM10007971_30020</name>
</gene>
<evidence type="ECO:0000256" key="1">
    <source>
        <dbReference type="SAM" id="Phobius"/>
    </source>
</evidence>
<dbReference type="AlphaFoldDB" id="A0A918D3B7"/>
<accession>A0A918D3B7</accession>
<keyword evidence="1" id="KW-1133">Transmembrane helix</keyword>
<protein>
    <submittedName>
        <fullName evidence="2">Uncharacterized protein</fullName>
    </submittedName>
</protein>
<sequence>MVEALINYGIFFVVIIVLAIIISLVRKSSILSSLFKFLGKVLLISLHLFMLGVFTVAVSLLVGIIIFIHPYLFGTPQFFANGEGVHLLTSQDFALLEFSLTYGIMYIILYFIALRFLVKTRLTAFFIRIARTIRQIVPYQIELNLARLIVI</sequence>
<reference evidence="2" key="2">
    <citation type="submission" date="2020-09" db="EMBL/GenBank/DDBJ databases">
        <authorList>
            <person name="Sun Q."/>
            <person name="Ohkuma M."/>
        </authorList>
    </citation>
    <scope>NUCLEOTIDE SEQUENCE</scope>
    <source>
        <strain evidence="2">JCM 17251</strain>
    </source>
</reference>
<reference evidence="2" key="1">
    <citation type="journal article" date="2014" name="Int. J. Syst. Evol. Microbiol.">
        <title>Complete genome sequence of Corynebacterium casei LMG S-19264T (=DSM 44701T), isolated from a smear-ripened cheese.</title>
        <authorList>
            <consortium name="US DOE Joint Genome Institute (JGI-PGF)"/>
            <person name="Walter F."/>
            <person name="Albersmeier A."/>
            <person name="Kalinowski J."/>
            <person name="Ruckert C."/>
        </authorList>
    </citation>
    <scope>NUCLEOTIDE SEQUENCE</scope>
    <source>
        <strain evidence="2">JCM 17251</strain>
    </source>
</reference>
<evidence type="ECO:0000313" key="3">
    <source>
        <dbReference type="Proteomes" id="UP000624041"/>
    </source>
</evidence>
<dbReference type="Proteomes" id="UP000624041">
    <property type="component" value="Unassembled WGS sequence"/>
</dbReference>
<dbReference type="RefSeq" id="WP_188858565.1">
    <property type="nucleotide sequence ID" value="NZ_BMOS01000026.1"/>
</dbReference>